<keyword evidence="3" id="KW-1185">Reference proteome</keyword>
<evidence type="ECO:0000313" key="2">
    <source>
        <dbReference type="EMBL" id="KZT18239.1"/>
    </source>
</evidence>
<dbReference type="Proteomes" id="UP000076761">
    <property type="component" value="Unassembled WGS sequence"/>
</dbReference>
<gene>
    <name evidence="2" type="ORF">NEOLEDRAFT_1184441</name>
</gene>
<proteinExistence type="predicted"/>
<accession>A0A165MEL8</accession>
<feature type="region of interest" description="Disordered" evidence="1">
    <location>
        <begin position="85"/>
        <end position="216"/>
    </location>
</feature>
<feature type="region of interest" description="Disordered" evidence="1">
    <location>
        <begin position="307"/>
        <end position="339"/>
    </location>
</feature>
<feature type="compositionally biased region" description="Polar residues" evidence="1">
    <location>
        <begin position="201"/>
        <end position="216"/>
    </location>
</feature>
<dbReference type="EMBL" id="KV425695">
    <property type="protein sequence ID" value="KZT18239.1"/>
    <property type="molecule type" value="Genomic_DNA"/>
</dbReference>
<name>A0A165MEL8_9AGAM</name>
<sequence length="339" mass="36093">MKFEAMVIKHESSKRTEALYGLKMEGYSLGRRFLTRLECFGMRTVFLVVVVCCSLSPGHDVIDLVGNSTSSEPDEDGDHAVTLTAKGKGKAKANKQVSWTDSGPVTRRRRNASSGGHGIGSTQPPQLLKEASARPKPRPIYGKRDAAGGGATSGNNGQATEDGNEVAESSSATAPTSGRDERPLDNAAGPESSARVRQDRQPASTQPNINVPATFTHPSSLMNLVSAEMPPRPPSHPVQHDPALYGAIGQRPYSAGPQAVMMGFPAHGYYGGYPLQHAGFMPPPYGGNMYARSPYPEEVPGMMGAYPLMPHGHGQPVPKGRDYPHEQPPGNPYEPAEGA</sequence>
<dbReference type="InParanoid" id="A0A165MEL8"/>
<feature type="compositionally biased region" description="Polar residues" evidence="1">
    <location>
        <begin position="167"/>
        <end position="176"/>
    </location>
</feature>
<dbReference type="AlphaFoldDB" id="A0A165MEL8"/>
<evidence type="ECO:0000313" key="3">
    <source>
        <dbReference type="Proteomes" id="UP000076761"/>
    </source>
</evidence>
<protein>
    <submittedName>
        <fullName evidence="2">Uncharacterized protein</fullName>
    </submittedName>
</protein>
<evidence type="ECO:0000256" key="1">
    <source>
        <dbReference type="SAM" id="MobiDB-lite"/>
    </source>
</evidence>
<organism evidence="2 3">
    <name type="scientific">Neolentinus lepideus HHB14362 ss-1</name>
    <dbReference type="NCBI Taxonomy" id="1314782"/>
    <lineage>
        <taxon>Eukaryota</taxon>
        <taxon>Fungi</taxon>
        <taxon>Dikarya</taxon>
        <taxon>Basidiomycota</taxon>
        <taxon>Agaricomycotina</taxon>
        <taxon>Agaricomycetes</taxon>
        <taxon>Gloeophyllales</taxon>
        <taxon>Gloeophyllaceae</taxon>
        <taxon>Neolentinus</taxon>
    </lineage>
</organism>
<reference evidence="2 3" key="1">
    <citation type="journal article" date="2016" name="Mol. Biol. Evol.">
        <title>Comparative Genomics of Early-Diverging Mushroom-Forming Fungi Provides Insights into the Origins of Lignocellulose Decay Capabilities.</title>
        <authorList>
            <person name="Nagy L.G."/>
            <person name="Riley R."/>
            <person name="Tritt A."/>
            <person name="Adam C."/>
            <person name="Daum C."/>
            <person name="Floudas D."/>
            <person name="Sun H."/>
            <person name="Yadav J.S."/>
            <person name="Pangilinan J."/>
            <person name="Larsson K.H."/>
            <person name="Matsuura K."/>
            <person name="Barry K."/>
            <person name="Labutti K."/>
            <person name="Kuo R."/>
            <person name="Ohm R.A."/>
            <person name="Bhattacharya S.S."/>
            <person name="Shirouzu T."/>
            <person name="Yoshinaga Y."/>
            <person name="Martin F.M."/>
            <person name="Grigoriev I.V."/>
            <person name="Hibbett D.S."/>
        </authorList>
    </citation>
    <scope>NUCLEOTIDE SEQUENCE [LARGE SCALE GENOMIC DNA]</scope>
    <source>
        <strain evidence="2 3">HHB14362 ss-1</strain>
    </source>
</reference>